<keyword evidence="3" id="KW-1185">Reference proteome</keyword>
<dbReference type="AlphaFoldDB" id="W3VPJ3"/>
<sequence>MCLTPLSSGSVQPSEAVATEAGPVLSAQPNLQPRVSSAGSAAVGTDVWLSRIARWGLGRLRAHSALARPASSSLDPSPSLLAALIASPILAICHPSRRRCTRKRTRNRNRSHNHFRNHPQHRSSPTTIILRTRK</sequence>
<reference evidence="2 3" key="1">
    <citation type="journal article" date="2014" name="Genome Announc.">
        <title>Genome sequence of the basidiomycetous fungus Pseudozyma aphidis DSM70725, an efficient producer of biosurfactant mannosylerythritol lipids.</title>
        <authorList>
            <person name="Lorenz S."/>
            <person name="Guenther M."/>
            <person name="Grumaz C."/>
            <person name="Rupp S."/>
            <person name="Zibek S."/>
            <person name="Sohn K."/>
        </authorList>
    </citation>
    <scope>NUCLEOTIDE SEQUENCE [LARGE SCALE GENOMIC DNA]</scope>
    <source>
        <strain evidence="3">ATCC 32657 / CBS 517.83 / DSM 70725 / JCM 10318 / NBRC 10182 / NRRL Y-7954 / St-0401</strain>
    </source>
</reference>
<feature type="compositionally biased region" description="Polar residues" evidence="1">
    <location>
        <begin position="122"/>
        <end position="134"/>
    </location>
</feature>
<feature type="compositionally biased region" description="Basic residues" evidence="1">
    <location>
        <begin position="100"/>
        <end position="121"/>
    </location>
</feature>
<gene>
    <name evidence="2" type="ORF">PaG_02417</name>
</gene>
<protein>
    <submittedName>
        <fullName evidence="2">Uncharacterized protein</fullName>
    </submittedName>
</protein>
<name>W3VPJ3_MOEAP</name>
<dbReference type="Proteomes" id="UP000019462">
    <property type="component" value="Unassembled WGS sequence"/>
</dbReference>
<comment type="caution">
    <text evidence="2">The sequence shown here is derived from an EMBL/GenBank/DDBJ whole genome shotgun (WGS) entry which is preliminary data.</text>
</comment>
<dbReference type="HOGENOM" id="CLU_1897103_0_0_1"/>
<organism evidence="2 3">
    <name type="scientific">Moesziomyces aphidis</name>
    <name type="common">Pseudozyma aphidis</name>
    <dbReference type="NCBI Taxonomy" id="84754"/>
    <lineage>
        <taxon>Eukaryota</taxon>
        <taxon>Fungi</taxon>
        <taxon>Dikarya</taxon>
        <taxon>Basidiomycota</taxon>
        <taxon>Ustilaginomycotina</taxon>
        <taxon>Ustilaginomycetes</taxon>
        <taxon>Ustilaginales</taxon>
        <taxon>Ustilaginaceae</taxon>
        <taxon>Moesziomyces</taxon>
    </lineage>
</organism>
<proteinExistence type="predicted"/>
<evidence type="ECO:0000256" key="1">
    <source>
        <dbReference type="SAM" id="MobiDB-lite"/>
    </source>
</evidence>
<evidence type="ECO:0000313" key="2">
    <source>
        <dbReference type="EMBL" id="ETS62682.1"/>
    </source>
</evidence>
<feature type="region of interest" description="Disordered" evidence="1">
    <location>
        <begin position="100"/>
        <end position="134"/>
    </location>
</feature>
<dbReference type="EMBL" id="AWNI01000009">
    <property type="protein sequence ID" value="ETS62682.1"/>
    <property type="molecule type" value="Genomic_DNA"/>
</dbReference>
<evidence type="ECO:0000313" key="3">
    <source>
        <dbReference type="Proteomes" id="UP000019462"/>
    </source>
</evidence>
<accession>W3VPJ3</accession>